<evidence type="ECO:0000256" key="1">
    <source>
        <dbReference type="SAM" id="SignalP"/>
    </source>
</evidence>
<keyword evidence="1" id="KW-0732">Signal</keyword>
<dbReference type="OrthoDB" id="10515176at2759"/>
<protein>
    <recommendedName>
        <fullName evidence="4">WW domain-containing protein</fullName>
    </recommendedName>
</protein>
<dbReference type="AlphaFoldDB" id="K0RE03"/>
<feature type="signal peptide" evidence="1">
    <location>
        <begin position="1"/>
        <end position="23"/>
    </location>
</feature>
<proteinExistence type="predicted"/>
<dbReference type="EMBL" id="AGNL01043551">
    <property type="protein sequence ID" value="EJK50494.1"/>
    <property type="molecule type" value="Genomic_DNA"/>
</dbReference>
<sequence length="180" mass="19684">MTMKNKLTIACVALAARSRLAVAFTATAVTGTSLQPATIPEIHWTVPGFKVGWKDESGNWFDEDGPRDGPPMNYWRQSADQREYNRDMDVVNLLLEGSSATDAVQLALEKLEGRNSARYPSLSRKVLGQWAPIMVANECTALVAKNPGCGSCDCGSFDVDVPFVMQIERTDGRRWGASNA</sequence>
<feature type="chain" id="PRO_5003839141" description="WW domain-containing protein" evidence="1">
    <location>
        <begin position="24"/>
        <end position="180"/>
    </location>
</feature>
<keyword evidence="3" id="KW-1185">Reference proteome</keyword>
<evidence type="ECO:0000313" key="3">
    <source>
        <dbReference type="Proteomes" id="UP000266841"/>
    </source>
</evidence>
<evidence type="ECO:0008006" key="4">
    <source>
        <dbReference type="Google" id="ProtNLM"/>
    </source>
</evidence>
<accession>K0RE03</accession>
<evidence type="ECO:0000313" key="2">
    <source>
        <dbReference type="EMBL" id="EJK50494.1"/>
    </source>
</evidence>
<name>K0RE03_THAOC</name>
<organism evidence="2 3">
    <name type="scientific">Thalassiosira oceanica</name>
    <name type="common">Marine diatom</name>
    <dbReference type="NCBI Taxonomy" id="159749"/>
    <lineage>
        <taxon>Eukaryota</taxon>
        <taxon>Sar</taxon>
        <taxon>Stramenopiles</taxon>
        <taxon>Ochrophyta</taxon>
        <taxon>Bacillariophyta</taxon>
        <taxon>Coscinodiscophyceae</taxon>
        <taxon>Thalassiosirophycidae</taxon>
        <taxon>Thalassiosirales</taxon>
        <taxon>Thalassiosiraceae</taxon>
        <taxon>Thalassiosira</taxon>
    </lineage>
</organism>
<gene>
    <name evidence="2" type="ORF">THAOC_30503</name>
</gene>
<comment type="caution">
    <text evidence="2">The sequence shown here is derived from an EMBL/GenBank/DDBJ whole genome shotgun (WGS) entry which is preliminary data.</text>
</comment>
<reference evidence="2 3" key="1">
    <citation type="journal article" date="2012" name="Genome Biol.">
        <title>Genome and low-iron response of an oceanic diatom adapted to chronic iron limitation.</title>
        <authorList>
            <person name="Lommer M."/>
            <person name="Specht M."/>
            <person name="Roy A.S."/>
            <person name="Kraemer L."/>
            <person name="Andreson R."/>
            <person name="Gutowska M.A."/>
            <person name="Wolf J."/>
            <person name="Bergner S.V."/>
            <person name="Schilhabel M.B."/>
            <person name="Klostermeier U.C."/>
            <person name="Beiko R.G."/>
            <person name="Rosenstiel P."/>
            <person name="Hippler M."/>
            <person name="Laroche J."/>
        </authorList>
    </citation>
    <scope>NUCLEOTIDE SEQUENCE [LARGE SCALE GENOMIC DNA]</scope>
    <source>
        <strain evidence="2 3">CCMP1005</strain>
    </source>
</reference>
<dbReference type="Proteomes" id="UP000266841">
    <property type="component" value="Unassembled WGS sequence"/>
</dbReference>